<gene>
    <name evidence="1" type="ordered locus">CNE_BB2p03330</name>
</gene>
<dbReference type="RefSeq" id="WP_013954411.1">
    <property type="nucleotide sequence ID" value="NC_015724.1"/>
</dbReference>
<reference evidence="1 2" key="1">
    <citation type="journal article" date="2011" name="J. Bacteriol.">
        <title>Complete genome sequence of the type strain Cupriavidus necator N-1.</title>
        <authorList>
            <person name="Poehlein A."/>
            <person name="Kusian B."/>
            <person name="Friedrich B."/>
            <person name="Daniel R."/>
            <person name="Bowien B."/>
        </authorList>
    </citation>
    <scope>NUCLEOTIDE SEQUENCE [LARGE SCALE GENOMIC DNA]</scope>
    <source>
        <strain evidence="2">ATCC 43291 / DSM 13513 / CCUG 52238 / LMG 8453 / N-1</strain>
        <plasmid evidence="1 2">pBB2</plasmid>
    </source>
</reference>
<organism evidence="1 2">
    <name type="scientific">Cupriavidus necator (strain ATCC 43291 / DSM 13513 / CCUG 52238 / LMG 8453 / N-1)</name>
    <name type="common">Ralstonia eutropha</name>
    <dbReference type="NCBI Taxonomy" id="1042878"/>
    <lineage>
        <taxon>Bacteria</taxon>
        <taxon>Pseudomonadati</taxon>
        <taxon>Pseudomonadota</taxon>
        <taxon>Betaproteobacteria</taxon>
        <taxon>Burkholderiales</taxon>
        <taxon>Burkholderiaceae</taxon>
        <taxon>Cupriavidus</taxon>
    </lineage>
</organism>
<dbReference type="EMBL" id="CP002880">
    <property type="protein sequence ID" value="AEI83128.1"/>
    <property type="molecule type" value="Genomic_DNA"/>
</dbReference>
<sequence>MSLCALCLSQLDRPGHVPPHPKLVKSATLRTTSGENAFAYRCSHCGETLLLASVDGEAPDRWMRLEADDWS</sequence>
<dbReference type="HOGENOM" id="CLU_2733266_0_0_4"/>
<dbReference type="Proteomes" id="UP000006798">
    <property type="component" value="Plasmid pBB2"/>
</dbReference>
<name>F8GY04_CUPNN</name>
<dbReference type="AlphaFoldDB" id="F8GY04"/>
<keyword evidence="1" id="KW-0614">Plasmid</keyword>
<protein>
    <submittedName>
        <fullName evidence="1">Uncharacterized protein</fullName>
    </submittedName>
</protein>
<evidence type="ECO:0000313" key="2">
    <source>
        <dbReference type="Proteomes" id="UP000006798"/>
    </source>
</evidence>
<proteinExistence type="predicted"/>
<accession>F8GY04</accession>
<evidence type="ECO:0000313" key="1">
    <source>
        <dbReference type="EMBL" id="AEI83128.1"/>
    </source>
</evidence>
<dbReference type="GeneID" id="34307746"/>
<geneLocation type="plasmid" evidence="1 2">
    <name>pBB2</name>
</geneLocation>
<dbReference type="KEGG" id="cnc:CNE_BB2p03330"/>